<dbReference type="PANTHER" id="PTHR46955">
    <property type="entry name" value="PROTEIN CBG01349-RELATED"/>
    <property type="match status" value="1"/>
</dbReference>
<keyword evidence="1" id="KW-1133">Transmembrane helix</keyword>
<evidence type="ECO:0000256" key="1">
    <source>
        <dbReference type="SAM" id="Phobius"/>
    </source>
</evidence>
<name>A0A0M3HKF4_ASCLU</name>
<protein>
    <submittedName>
        <fullName evidence="4">Secreted protein</fullName>
    </submittedName>
</protein>
<feature type="transmembrane region" description="Helical" evidence="1">
    <location>
        <begin position="41"/>
        <end position="58"/>
    </location>
</feature>
<dbReference type="Proteomes" id="UP000036681">
    <property type="component" value="Unplaced"/>
</dbReference>
<dbReference type="AlphaFoldDB" id="A0A0M3HKF4"/>
<dbReference type="WBParaSite" id="ALUE_0000199901-mRNA-1">
    <property type="protein sequence ID" value="ALUE_0000199901-mRNA-1"/>
    <property type="gene ID" value="ALUE_0000199901"/>
</dbReference>
<dbReference type="InterPro" id="IPR052322">
    <property type="entry name" value="Mito_rRNA_Mtase_NSUN4"/>
</dbReference>
<organism evidence="3 4">
    <name type="scientific">Ascaris lumbricoides</name>
    <name type="common">Giant roundworm</name>
    <dbReference type="NCBI Taxonomy" id="6252"/>
    <lineage>
        <taxon>Eukaryota</taxon>
        <taxon>Metazoa</taxon>
        <taxon>Ecdysozoa</taxon>
        <taxon>Nematoda</taxon>
        <taxon>Chromadorea</taxon>
        <taxon>Rhabditida</taxon>
        <taxon>Spirurina</taxon>
        <taxon>Ascaridomorpha</taxon>
        <taxon>Ascaridoidea</taxon>
        <taxon>Ascarididae</taxon>
        <taxon>Ascaris</taxon>
    </lineage>
</organism>
<evidence type="ECO:0000313" key="4">
    <source>
        <dbReference type="WBParaSite" id="ALUE_0000199901-mRNA-1"/>
    </source>
</evidence>
<evidence type="ECO:0000313" key="3">
    <source>
        <dbReference type="Proteomes" id="UP000036681"/>
    </source>
</evidence>
<sequence>MAAFDWVMLWLISPVRPSPSCPSFACFTSTEFRTYWGLSNTAVNFLSCLLTIAVVPGLNKFHFERSRQILKNCRQSDDKSVSFYFAKADC</sequence>
<keyword evidence="1" id="KW-0812">Transmembrane</keyword>
<keyword evidence="1" id="KW-0472">Membrane</keyword>
<feature type="chain" id="PRO_5005656200" evidence="2">
    <location>
        <begin position="18"/>
        <end position="90"/>
    </location>
</feature>
<keyword evidence="3" id="KW-1185">Reference proteome</keyword>
<keyword evidence="2" id="KW-0732">Signal</keyword>
<feature type="signal peptide" evidence="2">
    <location>
        <begin position="1"/>
        <end position="17"/>
    </location>
</feature>
<evidence type="ECO:0000256" key="2">
    <source>
        <dbReference type="SAM" id="SignalP"/>
    </source>
</evidence>
<accession>A0A0M3HKF4</accession>
<dbReference type="PANTHER" id="PTHR46955:SF3">
    <property type="entry name" value="G_PROTEIN_RECEP_F1_2 DOMAIN-CONTAINING PROTEIN"/>
    <property type="match status" value="1"/>
</dbReference>
<proteinExistence type="predicted"/>
<reference evidence="4" key="1">
    <citation type="submission" date="2017-02" db="UniProtKB">
        <authorList>
            <consortium name="WormBaseParasite"/>
        </authorList>
    </citation>
    <scope>IDENTIFICATION</scope>
</reference>